<evidence type="ECO:0000313" key="2">
    <source>
        <dbReference type="Proteomes" id="UP000035301"/>
    </source>
</evidence>
<dbReference type="OrthoDB" id="10495at2157"/>
<dbReference type="EMBL" id="JXOJ01000002">
    <property type="protein sequence ID" value="KLK88385.1"/>
    <property type="molecule type" value="Genomic_DNA"/>
</dbReference>
<keyword evidence="2" id="KW-1185">Reference proteome</keyword>
<dbReference type="Pfam" id="PF13646">
    <property type="entry name" value="HEAT_2"/>
    <property type="match status" value="1"/>
</dbReference>
<protein>
    <recommendedName>
        <fullName evidence="3">PBS lyase</fullName>
    </recommendedName>
</protein>
<dbReference type="STRING" id="1550566.SZ63_05020"/>
<proteinExistence type="predicted"/>
<evidence type="ECO:0000313" key="1">
    <source>
        <dbReference type="EMBL" id="KLK88385.1"/>
    </source>
</evidence>
<dbReference type="InterPro" id="IPR016024">
    <property type="entry name" value="ARM-type_fold"/>
</dbReference>
<organism evidence="1 2">
    <name type="scientific">Methanoculleus sediminis</name>
    <dbReference type="NCBI Taxonomy" id="1550566"/>
    <lineage>
        <taxon>Archaea</taxon>
        <taxon>Methanobacteriati</taxon>
        <taxon>Methanobacteriota</taxon>
        <taxon>Stenosarchaea group</taxon>
        <taxon>Methanomicrobia</taxon>
        <taxon>Methanomicrobiales</taxon>
        <taxon>Methanomicrobiaceae</taxon>
        <taxon>Methanoculleus</taxon>
    </lineage>
</organism>
<accession>A0A0H1QZN0</accession>
<gene>
    <name evidence="1" type="ORF">SZ63_05020</name>
</gene>
<dbReference type="RefSeq" id="WP_048182122.1">
    <property type="nucleotide sequence ID" value="NZ_JXOJ01000002.1"/>
</dbReference>
<evidence type="ECO:0008006" key="3">
    <source>
        <dbReference type="Google" id="ProtNLM"/>
    </source>
</evidence>
<reference evidence="1 2" key="1">
    <citation type="journal article" date="2015" name="Int. J. Syst. Evol. Microbiol.">
        <title>Methanoculleus sediminis sp. nov., a methanogen from sediments near a submarine mud volcano.</title>
        <authorList>
            <person name="Chen S.C."/>
            <person name="Chen M.F."/>
            <person name="Lai M.C."/>
            <person name="Weng C.Y."/>
            <person name="Wu S.Y."/>
            <person name="Lin S."/>
            <person name="Yang T.F."/>
            <person name="Chen P.C."/>
        </authorList>
    </citation>
    <scope>NUCLEOTIDE SEQUENCE [LARGE SCALE GENOMIC DNA]</scope>
    <source>
        <strain evidence="1 2">S3Fa</strain>
    </source>
</reference>
<comment type="caution">
    <text evidence="1">The sequence shown here is derived from an EMBL/GenBank/DDBJ whole genome shotgun (WGS) entry which is preliminary data.</text>
</comment>
<dbReference type="SUPFAM" id="SSF48371">
    <property type="entry name" value="ARM repeat"/>
    <property type="match status" value="1"/>
</dbReference>
<dbReference type="Gene3D" id="1.25.10.10">
    <property type="entry name" value="Leucine-rich Repeat Variant"/>
    <property type="match status" value="1"/>
</dbReference>
<dbReference type="AlphaFoldDB" id="A0A0H1QZN0"/>
<name>A0A0H1QZN0_9EURY</name>
<dbReference type="Proteomes" id="UP000035301">
    <property type="component" value="Unassembled WGS sequence"/>
</dbReference>
<dbReference type="PATRIC" id="fig|1550566.3.peg.1071"/>
<dbReference type="InterPro" id="IPR011989">
    <property type="entry name" value="ARM-like"/>
</dbReference>
<sequence length="90" mass="9953">MTQRKDIDTMRRRRDIDGLITALSDPAEIVRLTATEALGTAGDERALEPLQRLKFSDPDAGVRRAASVAHAQVMRRLADRKAAEGIPRES</sequence>